<name>A0A382SLX2_9ZZZZ</name>
<accession>A0A382SLX2</accession>
<keyword evidence="1" id="KW-0812">Transmembrane</keyword>
<keyword evidence="1" id="KW-0472">Membrane</keyword>
<feature type="transmembrane region" description="Helical" evidence="1">
    <location>
        <begin position="12"/>
        <end position="30"/>
    </location>
</feature>
<feature type="non-terminal residue" evidence="2">
    <location>
        <position position="33"/>
    </location>
</feature>
<dbReference type="AlphaFoldDB" id="A0A382SLX2"/>
<dbReference type="EMBL" id="UINC01130072">
    <property type="protein sequence ID" value="SVD10904.1"/>
    <property type="molecule type" value="Genomic_DNA"/>
</dbReference>
<keyword evidence="1" id="KW-1133">Transmembrane helix</keyword>
<organism evidence="2">
    <name type="scientific">marine metagenome</name>
    <dbReference type="NCBI Taxonomy" id="408172"/>
    <lineage>
        <taxon>unclassified sequences</taxon>
        <taxon>metagenomes</taxon>
        <taxon>ecological metagenomes</taxon>
    </lineage>
</organism>
<proteinExistence type="predicted"/>
<evidence type="ECO:0000313" key="2">
    <source>
        <dbReference type="EMBL" id="SVD10904.1"/>
    </source>
</evidence>
<reference evidence="2" key="1">
    <citation type="submission" date="2018-05" db="EMBL/GenBank/DDBJ databases">
        <authorList>
            <person name="Lanie J.A."/>
            <person name="Ng W.-L."/>
            <person name="Kazmierczak K.M."/>
            <person name="Andrzejewski T.M."/>
            <person name="Davidsen T.M."/>
            <person name="Wayne K.J."/>
            <person name="Tettelin H."/>
            <person name="Glass J.I."/>
            <person name="Rusch D."/>
            <person name="Podicherti R."/>
            <person name="Tsui H.-C.T."/>
            <person name="Winkler M.E."/>
        </authorList>
    </citation>
    <scope>NUCLEOTIDE SEQUENCE</scope>
</reference>
<feature type="non-terminal residue" evidence="2">
    <location>
        <position position="1"/>
    </location>
</feature>
<sequence length="33" mass="3886">MFFDEKKYLIANVRVVTLCFVTLFHIGCYVEEG</sequence>
<protein>
    <submittedName>
        <fullName evidence="2">Uncharacterized protein</fullName>
    </submittedName>
</protein>
<gene>
    <name evidence="2" type="ORF">METZ01_LOCUS363758</name>
</gene>
<evidence type="ECO:0000256" key="1">
    <source>
        <dbReference type="SAM" id="Phobius"/>
    </source>
</evidence>